<dbReference type="PANTHER" id="PTHR23240">
    <property type="entry name" value="DNA CROSS-LINK REPAIR PROTEIN PSO2/SNM1-RELATED"/>
    <property type="match status" value="1"/>
</dbReference>
<name>A0A6A0A5U4_HAELA</name>
<dbReference type="GO" id="GO:0003684">
    <property type="term" value="F:damaged DNA binding"/>
    <property type="evidence" value="ECO:0007669"/>
    <property type="project" value="TreeGrafter"/>
</dbReference>
<dbReference type="GO" id="GO:0036297">
    <property type="term" value="P:interstrand cross-link repair"/>
    <property type="evidence" value="ECO:0007669"/>
    <property type="project" value="TreeGrafter"/>
</dbReference>
<dbReference type="Gene3D" id="3.60.15.10">
    <property type="entry name" value="Ribonuclease Z/Hydroxyacylglutathione hydrolase-like"/>
    <property type="match status" value="1"/>
</dbReference>
<reference evidence="1 2" key="1">
    <citation type="submission" date="2020-02" db="EMBL/GenBank/DDBJ databases">
        <title>Draft genome sequence of Haematococcus lacustris strain NIES-144.</title>
        <authorList>
            <person name="Morimoto D."/>
            <person name="Nakagawa S."/>
            <person name="Yoshida T."/>
            <person name="Sawayama S."/>
        </authorList>
    </citation>
    <scope>NUCLEOTIDE SEQUENCE [LARGE SCALE GENOMIC DNA]</scope>
    <source>
        <strain evidence="1 2">NIES-144</strain>
    </source>
</reference>
<evidence type="ECO:0000313" key="1">
    <source>
        <dbReference type="EMBL" id="GFH27878.1"/>
    </source>
</evidence>
<sequence>MGLQPASCVVALPMHTPVEVEGCRVTLVEANHCPGAVMLVVEVVRGRTPSGPHFILHTGDFRWADWMAAQVLSATGGVGIDTLFLDTTYCMPRYTFPPQVWVTPAKRRVLELLALPADDLALLTHSPADAQLHVSNWGLRPDKLRDRFLQGAGE</sequence>
<evidence type="ECO:0000313" key="2">
    <source>
        <dbReference type="Proteomes" id="UP000485058"/>
    </source>
</evidence>
<dbReference type="GO" id="GO:0006303">
    <property type="term" value="P:double-strand break repair via nonhomologous end joining"/>
    <property type="evidence" value="ECO:0007669"/>
    <property type="project" value="TreeGrafter"/>
</dbReference>
<dbReference type="EMBL" id="BLLF01003656">
    <property type="protein sequence ID" value="GFH27878.1"/>
    <property type="molecule type" value="Genomic_DNA"/>
</dbReference>
<keyword evidence="2" id="KW-1185">Reference proteome</keyword>
<dbReference type="Proteomes" id="UP000485058">
    <property type="component" value="Unassembled WGS sequence"/>
</dbReference>
<accession>A0A6A0A5U4</accession>
<dbReference type="GO" id="GO:0035312">
    <property type="term" value="F:5'-3' DNA exonuclease activity"/>
    <property type="evidence" value="ECO:0007669"/>
    <property type="project" value="TreeGrafter"/>
</dbReference>
<dbReference type="AlphaFoldDB" id="A0A6A0A5U4"/>
<dbReference type="InterPro" id="IPR036866">
    <property type="entry name" value="RibonucZ/Hydroxyglut_hydro"/>
</dbReference>
<proteinExistence type="predicted"/>
<organism evidence="1 2">
    <name type="scientific">Haematococcus lacustris</name>
    <name type="common">Green alga</name>
    <name type="synonym">Haematococcus pluvialis</name>
    <dbReference type="NCBI Taxonomy" id="44745"/>
    <lineage>
        <taxon>Eukaryota</taxon>
        <taxon>Viridiplantae</taxon>
        <taxon>Chlorophyta</taxon>
        <taxon>core chlorophytes</taxon>
        <taxon>Chlorophyceae</taxon>
        <taxon>CS clade</taxon>
        <taxon>Chlamydomonadales</taxon>
        <taxon>Haematococcaceae</taxon>
        <taxon>Haematococcus</taxon>
    </lineage>
</organism>
<dbReference type="SUPFAM" id="SSF56281">
    <property type="entry name" value="Metallo-hydrolase/oxidoreductase"/>
    <property type="match status" value="1"/>
</dbReference>
<gene>
    <name evidence="1" type="ORF">HaLaN_26265</name>
</gene>
<dbReference type="PANTHER" id="PTHR23240:SF35">
    <property type="entry name" value="DNA REPAIR METALLO-BETA-LACTAMASE FAMILY PROTEIN-RELATED"/>
    <property type="match status" value="1"/>
</dbReference>
<protein>
    <submittedName>
        <fullName evidence="1">DNA cross-link repair protein</fullName>
    </submittedName>
</protein>
<comment type="caution">
    <text evidence="1">The sequence shown here is derived from an EMBL/GenBank/DDBJ whole genome shotgun (WGS) entry which is preliminary data.</text>
</comment>